<dbReference type="AlphaFoldDB" id="Q5WL66"/>
<name>Q5WL66_SHOC1</name>
<keyword evidence="3" id="KW-0804">Transcription</keyword>
<dbReference type="SUPFAM" id="SSF46689">
    <property type="entry name" value="Homeodomain-like"/>
    <property type="match status" value="1"/>
</dbReference>
<evidence type="ECO:0000256" key="2">
    <source>
        <dbReference type="ARBA" id="ARBA00023125"/>
    </source>
</evidence>
<dbReference type="InterPro" id="IPR032687">
    <property type="entry name" value="AraC-type_N"/>
</dbReference>
<dbReference type="PANTHER" id="PTHR47894:SF1">
    <property type="entry name" value="HTH-TYPE TRANSCRIPTIONAL REGULATOR VQSM"/>
    <property type="match status" value="1"/>
</dbReference>
<dbReference type="KEGG" id="bcl:ABC0347"/>
<keyword evidence="6" id="KW-1185">Reference proteome</keyword>
<reference evidence="5 6" key="2">
    <citation type="journal article" date="1995" name="Appl. Microbiol. Biotechnol.">
        <title>Purification and properties of an alkaline protease from alkalophilic Bacillus sp. KSM-K16.</title>
        <authorList>
            <person name="Kobayashi T."/>
            <person name="Hakamada Y."/>
            <person name="Adachi S."/>
            <person name="Hitomi J."/>
            <person name="Yoshimatsu T."/>
            <person name="Koike K."/>
            <person name="Kawai S."/>
            <person name="Ito S."/>
        </authorList>
    </citation>
    <scope>NUCLEOTIDE SEQUENCE [LARGE SCALE GENOMIC DNA]</scope>
    <source>
        <strain evidence="5 6">KSM-K16</strain>
    </source>
</reference>
<dbReference type="Pfam" id="PF12833">
    <property type="entry name" value="HTH_18"/>
    <property type="match status" value="1"/>
</dbReference>
<evidence type="ECO:0000313" key="6">
    <source>
        <dbReference type="Proteomes" id="UP000001168"/>
    </source>
</evidence>
<dbReference type="PROSITE" id="PS01124">
    <property type="entry name" value="HTH_ARAC_FAMILY_2"/>
    <property type="match status" value="1"/>
</dbReference>
<keyword evidence="1" id="KW-0805">Transcription regulation</keyword>
<protein>
    <submittedName>
        <fullName evidence="5">AraC/XylS family transcriptional regulator</fullName>
    </submittedName>
</protein>
<reference evidence="6" key="4">
    <citation type="submission" date="2003-10" db="EMBL/GenBank/DDBJ databases">
        <title>The complete genome sequence of the alkaliphilic Bacillus clausii KSM-K16.</title>
        <authorList>
            <person name="Takaki Y."/>
            <person name="Kageyama Y."/>
            <person name="Shimamura S."/>
            <person name="Suzuki H."/>
            <person name="Nishi S."/>
            <person name="Hatada Y."/>
            <person name="Kawai S."/>
            <person name="Ito S."/>
            <person name="Horikoshi K."/>
        </authorList>
    </citation>
    <scope>NUCLEOTIDE SEQUENCE [LARGE SCALE GENOMIC DNA]</scope>
    <source>
        <strain evidence="6">KSM-K16</strain>
    </source>
</reference>
<reference evidence="5 6" key="3">
    <citation type="journal article" date="1997" name="Protein Eng.">
        <title>High-resolution crystal structure of M-protease: phylogeny aided analysis of the high-alkaline adaptation mechanism.</title>
        <authorList>
            <person name="Shirai T."/>
            <person name="Suzuki A."/>
            <person name="Yamane T."/>
            <person name="Ashida T."/>
            <person name="Kobayashi T."/>
            <person name="Ito S."/>
        </authorList>
    </citation>
    <scope>NUCLEOTIDE SEQUENCE [LARGE SCALE GENOMIC DNA]</scope>
    <source>
        <strain evidence="5 6">KSM-K16</strain>
    </source>
</reference>
<dbReference type="Proteomes" id="UP000001168">
    <property type="component" value="Chromosome"/>
</dbReference>
<dbReference type="eggNOG" id="COG2207">
    <property type="taxonomic scope" value="Bacteria"/>
</dbReference>
<evidence type="ECO:0000259" key="4">
    <source>
        <dbReference type="PROSITE" id="PS01124"/>
    </source>
</evidence>
<dbReference type="InterPro" id="IPR018060">
    <property type="entry name" value="HTH_AraC"/>
</dbReference>
<dbReference type="GO" id="GO:0005829">
    <property type="term" value="C:cytosol"/>
    <property type="evidence" value="ECO:0007669"/>
    <property type="project" value="TreeGrafter"/>
</dbReference>
<dbReference type="Gene3D" id="1.10.10.60">
    <property type="entry name" value="Homeodomain-like"/>
    <property type="match status" value="1"/>
</dbReference>
<dbReference type="STRING" id="66692.ABC0347"/>
<accession>Q5WL66</accession>
<evidence type="ECO:0000256" key="3">
    <source>
        <dbReference type="ARBA" id="ARBA00023163"/>
    </source>
</evidence>
<gene>
    <name evidence="5" type="ordered locus">ABC0347</name>
</gene>
<dbReference type="GO" id="GO:0003700">
    <property type="term" value="F:DNA-binding transcription factor activity"/>
    <property type="evidence" value="ECO:0007669"/>
    <property type="project" value="InterPro"/>
</dbReference>
<dbReference type="EMBL" id="AP006627">
    <property type="protein sequence ID" value="BAD62889.1"/>
    <property type="molecule type" value="Genomic_DNA"/>
</dbReference>
<dbReference type="HOGENOM" id="CLU_047522_1_1_9"/>
<feature type="domain" description="HTH araC/xylS-type" evidence="4">
    <location>
        <begin position="236"/>
        <end position="334"/>
    </location>
</feature>
<evidence type="ECO:0000256" key="1">
    <source>
        <dbReference type="ARBA" id="ARBA00023015"/>
    </source>
</evidence>
<keyword evidence="2" id="KW-0238">DNA-binding</keyword>
<organism evidence="5 6">
    <name type="scientific">Shouchella clausii (strain KSM-K16)</name>
    <name type="common">Alkalihalobacillus clausii</name>
    <dbReference type="NCBI Taxonomy" id="66692"/>
    <lineage>
        <taxon>Bacteria</taxon>
        <taxon>Bacillati</taxon>
        <taxon>Bacillota</taxon>
        <taxon>Bacilli</taxon>
        <taxon>Bacillales</taxon>
        <taxon>Bacillaceae</taxon>
        <taxon>Shouchella</taxon>
    </lineage>
</organism>
<dbReference type="GO" id="GO:0000976">
    <property type="term" value="F:transcription cis-regulatory region binding"/>
    <property type="evidence" value="ECO:0007669"/>
    <property type="project" value="TreeGrafter"/>
</dbReference>
<dbReference type="PANTHER" id="PTHR47894">
    <property type="entry name" value="HTH-TYPE TRANSCRIPTIONAL REGULATOR GADX"/>
    <property type="match status" value="1"/>
</dbReference>
<reference evidence="5 6" key="5">
    <citation type="journal article" date="2007" name="Extremophiles">
        <title>Intragenomic diversity of the V1 regions of 16S rRNA genes in high-alkaline protease-producing Bacillus clausii spp.</title>
        <authorList>
            <person name="Kageyama Y."/>
            <person name="Takaki Y."/>
            <person name="Shimamura S."/>
            <person name="Nishi S."/>
            <person name="Nogi Y."/>
            <person name="Uchimura K."/>
            <person name="Kobayashi T."/>
            <person name="Hitomi J."/>
            <person name="Ozaki K."/>
            <person name="Kawai S."/>
            <person name="Ito S."/>
            <person name="Horikoshi K."/>
        </authorList>
    </citation>
    <scope>NUCLEOTIDE SEQUENCE [LARGE SCALE GENOMIC DNA]</scope>
    <source>
        <strain evidence="5 6">KSM-K16</strain>
    </source>
</reference>
<dbReference type="InterPro" id="IPR009057">
    <property type="entry name" value="Homeodomain-like_sf"/>
</dbReference>
<dbReference type="SMART" id="SM00342">
    <property type="entry name" value="HTH_ARAC"/>
    <property type="match status" value="1"/>
</dbReference>
<sequence>MMNLIPADQIKIPQGLWEGLGRLGISADEVARQARLPLTIMSEPAVTTTQYFAIWQAYFDLAGETAAAIIELATAYETAQYPPSLLATYHARNYHDALHRMTQYKQLCPPENLRITEDGELCAIELEWFYGGRELAGPPMLIGLTLACLLELGRRGTATNLSAYRVEFTQPMGDSRTLEAYFGCPICTNATGNRLILHRSDLDRPFVSYNEELLEILTPALDRTIYEHDNVHFIAEKVKSIIKLRLADGCPDIGGTAHELGISDRTLQRRLAEEHTSFKQLLTQARHELALAYLADPSLDIKQIASLIGYEDQNSFYRAFRIWEGDTPAHWRLMQLGKTAF</sequence>
<proteinExistence type="predicted"/>
<evidence type="ECO:0000313" key="5">
    <source>
        <dbReference type="EMBL" id="BAD62889.1"/>
    </source>
</evidence>
<reference evidence="5 6" key="1">
    <citation type="journal article" date="1994" name="J. Ferment. Bioeng.">
        <title>Molecular cloning and nucleotide sequence of the gene for an alkaline protease from the alkalophilic Bacillus sp. KSM-K16.</title>
        <authorList>
            <person name="Hakamada Y."/>
            <person name="Kobayashi T."/>
            <person name="Hitomi J."/>
            <person name="Kawai S."/>
            <person name="Ito S."/>
        </authorList>
    </citation>
    <scope>NUCLEOTIDE SEQUENCE [LARGE SCALE GENOMIC DNA]</scope>
    <source>
        <strain evidence="5 6">KSM-K16</strain>
    </source>
</reference>
<dbReference type="Pfam" id="PF12625">
    <property type="entry name" value="Arabinose_bd"/>
    <property type="match status" value="1"/>
</dbReference>